<dbReference type="InterPro" id="IPR002156">
    <property type="entry name" value="RNaseH_domain"/>
</dbReference>
<protein>
    <recommendedName>
        <fullName evidence="1">RNase H type-1 domain-containing protein</fullName>
    </recommendedName>
</protein>
<dbReference type="PANTHER" id="PTHR47723:SF19">
    <property type="entry name" value="POLYNUCLEOTIDYL TRANSFERASE, RIBONUCLEASE H-LIKE SUPERFAMILY PROTEIN"/>
    <property type="match status" value="1"/>
</dbReference>
<proteinExistence type="predicted"/>
<dbReference type="InterPro" id="IPR036397">
    <property type="entry name" value="RNaseH_sf"/>
</dbReference>
<dbReference type="Pfam" id="PF13456">
    <property type="entry name" value="RVT_3"/>
    <property type="match status" value="1"/>
</dbReference>
<dbReference type="Gene3D" id="3.30.420.10">
    <property type="entry name" value="Ribonuclease H-like superfamily/Ribonuclease H"/>
    <property type="match status" value="1"/>
</dbReference>
<keyword evidence="3" id="KW-1185">Reference proteome</keyword>
<accession>A0ABR2CMR0</accession>
<organism evidence="2 3">
    <name type="scientific">Hibiscus sabdariffa</name>
    <name type="common">roselle</name>
    <dbReference type="NCBI Taxonomy" id="183260"/>
    <lineage>
        <taxon>Eukaryota</taxon>
        <taxon>Viridiplantae</taxon>
        <taxon>Streptophyta</taxon>
        <taxon>Embryophyta</taxon>
        <taxon>Tracheophyta</taxon>
        <taxon>Spermatophyta</taxon>
        <taxon>Magnoliopsida</taxon>
        <taxon>eudicotyledons</taxon>
        <taxon>Gunneridae</taxon>
        <taxon>Pentapetalae</taxon>
        <taxon>rosids</taxon>
        <taxon>malvids</taxon>
        <taxon>Malvales</taxon>
        <taxon>Malvaceae</taxon>
        <taxon>Malvoideae</taxon>
        <taxon>Hibiscus</taxon>
    </lineage>
</organism>
<dbReference type="InterPro" id="IPR053151">
    <property type="entry name" value="RNase_H-like"/>
</dbReference>
<feature type="domain" description="RNase H type-1" evidence="1">
    <location>
        <begin position="51"/>
        <end position="173"/>
    </location>
</feature>
<dbReference type="Proteomes" id="UP001472677">
    <property type="component" value="Unassembled WGS sequence"/>
</dbReference>
<evidence type="ECO:0000259" key="1">
    <source>
        <dbReference type="Pfam" id="PF13456"/>
    </source>
</evidence>
<reference evidence="2 3" key="1">
    <citation type="journal article" date="2024" name="G3 (Bethesda)">
        <title>Genome assembly of Hibiscus sabdariffa L. provides insights into metabolisms of medicinal natural products.</title>
        <authorList>
            <person name="Kim T."/>
        </authorList>
    </citation>
    <scope>NUCLEOTIDE SEQUENCE [LARGE SCALE GENOMIC DNA]</scope>
    <source>
        <strain evidence="2">TK-2024</strain>
        <tissue evidence="2">Old leaves</tissue>
    </source>
</reference>
<sequence length="176" mass="18847">MWFVSKVPGAGFSVDSLVTDPLVTDKSRPSKAIGLSKSMWSAPPAGFLNLNVDGAMLRDGSKGGIGGILRDNVGDQLASFSLPFGLGPPILAELEAINYGLDFFFTINNFDRSRLILESDSAIVIEWCLQPSLCPNVFISIVRKCNECINENSVIIRLILRTCNVAADALAKAGIG</sequence>
<dbReference type="SUPFAM" id="SSF53098">
    <property type="entry name" value="Ribonuclease H-like"/>
    <property type="match status" value="1"/>
</dbReference>
<dbReference type="PANTHER" id="PTHR47723">
    <property type="entry name" value="OS05G0353850 PROTEIN"/>
    <property type="match status" value="1"/>
</dbReference>
<gene>
    <name evidence="2" type="ORF">V6N12_004858</name>
</gene>
<evidence type="ECO:0000313" key="2">
    <source>
        <dbReference type="EMBL" id="KAK8520935.1"/>
    </source>
</evidence>
<dbReference type="InterPro" id="IPR044730">
    <property type="entry name" value="RNase_H-like_dom_plant"/>
</dbReference>
<comment type="caution">
    <text evidence="2">The sequence shown here is derived from an EMBL/GenBank/DDBJ whole genome shotgun (WGS) entry which is preliminary data.</text>
</comment>
<dbReference type="CDD" id="cd06222">
    <property type="entry name" value="RNase_H_like"/>
    <property type="match status" value="1"/>
</dbReference>
<name>A0ABR2CMR0_9ROSI</name>
<evidence type="ECO:0000313" key="3">
    <source>
        <dbReference type="Proteomes" id="UP001472677"/>
    </source>
</evidence>
<dbReference type="InterPro" id="IPR012337">
    <property type="entry name" value="RNaseH-like_sf"/>
</dbReference>
<dbReference type="EMBL" id="JBBPBM010000048">
    <property type="protein sequence ID" value="KAK8520935.1"/>
    <property type="molecule type" value="Genomic_DNA"/>
</dbReference>